<dbReference type="PROSITE" id="PS51832">
    <property type="entry name" value="HD_GYP"/>
    <property type="match status" value="1"/>
</dbReference>
<dbReference type="CDD" id="cd00077">
    <property type="entry name" value="HDc"/>
    <property type="match status" value="1"/>
</dbReference>
<evidence type="ECO:0000259" key="2">
    <source>
        <dbReference type="PROSITE" id="PS51832"/>
    </source>
</evidence>
<gene>
    <name evidence="3" type="ORF">CF651_18810</name>
</gene>
<dbReference type="AlphaFoldDB" id="A0A229UNN4"/>
<evidence type="ECO:0000313" key="3">
    <source>
        <dbReference type="EMBL" id="OXM84953.1"/>
    </source>
</evidence>
<protein>
    <submittedName>
        <fullName evidence="3">Metal-dependent phosphohydrolase</fullName>
    </submittedName>
</protein>
<evidence type="ECO:0000259" key="1">
    <source>
        <dbReference type="PROSITE" id="PS51831"/>
    </source>
</evidence>
<dbReference type="EMBL" id="NMQW01000025">
    <property type="protein sequence ID" value="OXM84953.1"/>
    <property type="molecule type" value="Genomic_DNA"/>
</dbReference>
<sequence length="344" mass="38808">MKYIHIEQVEQGQYLGRTIFSGSGAVLLSEGVQLTVYMITTLKRIGVTMIYIKDPLFEDVEITDVASDETKRAVMQQMGQTFESIRSGKDFNTRHINGSIDHLLEELLKNKEVLVQLSDIRTQDNAMYVHALNVCMMSVMIGIQMDLPVNQLRELAVGALLHDIGKVEKITNDSAEDSRMHHTWRGFEVLKNKRELSLLIAHVAFQHHERIDGEGLPRRMPGEQIHLYAKIVAVANTYDNLLFDLSLGRRMLPHEACEHMTALAGTQLDREIVIHFLRTVSVYPTGASVKLSTRETGVVVGQHRGLPGRPVIRVVKSDSTDRELDIKEVDLAKQTTVFIESVML</sequence>
<dbReference type="Pfam" id="PF13487">
    <property type="entry name" value="HD_5"/>
    <property type="match status" value="1"/>
</dbReference>
<proteinExistence type="predicted"/>
<dbReference type="Proteomes" id="UP000215509">
    <property type="component" value="Unassembled WGS sequence"/>
</dbReference>
<accession>A0A229UNN4</accession>
<dbReference type="PANTHER" id="PTHR43155:SF2">
    <property type="entry name" value="CYCLIC DI-GMP PHOSPHODIESTERASE PA4108"/>
    <property type="match status" value="1"/>
</dbReference>
<dbReference type="Gene3D" id="1.10.3210.10">
    <property type="entry name" value="Hypothetical protein af1432"/>
    <property type="match status" value="1"/>
</dbReference>
<dbReference type="InterPro" id="IPR006674">
    <property type="entry name" value="HD_domain"/>
</dbReference>
<dbReference type="PANTHER" id="PTHR43155">
    <property type="entry name" value="CYCLIC DI-GMP PHOSPHODIESTERASE PA4108-RELATED"/>
    <property type="match status" value="1"/>
</dbReference>
<feature type="domain" description="HD" evidence="1">
    <location>
        <begin position="127"/>
        <end position="241"/>
    </location>
</feature>
<comment type="caution">
    <text evidence="3">The sequence shown here is derived from an EMBL/GenBank/DDBJ whole genome shotgun (WGS) entry which is preliminary data.</text>
</comment>
<dbReference type="InterPro" id="IPR037522">
    <property type="entry name" value="HD_GYP_dom"/>
</dbReference>
<dbReference type="RefSeq" id="WP_094016401.1">
    <property type="nucleotide sequence ID" value="NZ_NMQW01000025.1"/>
</dbReference>
<dbReference type="SUPFAM" id="SSF109604">
    <property type="entry name" value="HD-domain/PDEase-like"/>
    <property type="match status" value="1"/>
</dbReference>
<dbReference type="SMART" id="SM00471">
    <property type="entry name" value="HDc"/>
    <property type="match status" value="1"/>
</dbReference>
<keyword evidence="4" id="KW-1185">Reference proteome</keyword>
<dbReference type="InterPro" id="IPR003607">
    <property type="entry name" value="HD/PDEase_dom"/>
</dbReference>
<dbReference type="PROSITE" id="PS51831">
    <property type="entry name" value="HD"/>
    <property type="match status" value="1"/>
</dbReference>
<evidence type="ECO:0000313" key="4">
    <source>
        <dbReference type="Proteomes" id="UP000215509"/>
    </source>
</evidence>
<organism evidence="3 4">
    <name type="scientific">Paenibacillus rigui</name>
    <dbReference type="NCBI Taxonomy" id="554312"/>
    <lineage>
        <taxon>Bacteria</taxon>
        <taxon>Bacillati</taxon>
        <taxon>Bacillota</taxon>
        <taxon>Bacilli</taxon>
        <taxon>Bacillales</taxon>
        <taxon>Paenibacillaceae</taxon>
        <taxon>Paenibacillus</taxon>
    </lineage>
</organism>
<feature type="domain" description="HD-GYP" evidence="2">
    <location>
        <begin position="96"/>
        <end position="292"/>
    </location>
</feature>
<dbReference type="OrthoDB" id="9759601at2"/>
<keyword evidence="3" id="KW-0378">Hydrolase</keyword>
<dbReference type="GO" id="GO:0016787">
    <property type="term" value="F:hydrolase activity"/>
    <property type="evidence" value="ECO:0007669"/>
    <property type="project" value="UniProtKB-KW"/>
</dbReference>
<name>A0A229UNN4_9BACL</name>
<reference evidence="3 4" key="1">
    <citation type="submission" date="2017-07" db="EMBL/GenBank/DDBJ databases">
        <title>Genome sequencing and assembly of Paenibacillus rigui.</title>
        <authorList>
            <person name="Mayilraj S."/>
        </authorList>
    </citation>
    <scope>NUCLEOTIDE SEQUENCE [LARGE SCALE GENOMIC DNA]</scope>
    <source>
        <strain evidence="3 4">JCM 16352</strain>
    </source>
</reference>